<dbReference type="PRINTS" id="PR00364">
    <property type="entry name" value="DISEASERSIST"/>
</dbReference>
<dbReference type="InterPro" id="IPR003593">
    <property type="entry name" value="AAA+_ATPase"/>
</dbReference>
<dbReference type="Gramene" id="OB11G25410.1">
    <property type="protein sequence ID" value="OB11G25410.1"/>
    <property type="gene ID" value="OB11G25410"/>
</dbReference>
<dbReference type="SUPFAM" id="SSF52540">
    <property type="entry name" value="P-loop containing nucleoside triphosphate hydrolases"/>
    <property type="match status" value="2"/>
</dbReference>
<reference evidence="8" key="1">
    <citation type="journal article" date="2013" name="Nat. Commun.">
        <title>Whole-genome sequencing of Oryza brachyantha reveals mechanisms underlying Oryza genome evolution.</title>
        <authorList>
            <person name="Chen J."/>
            <person name="Huang Q."/>
            <person name="Gao D."/>
            <person name="Wang J."/>
            <person name="Lang Y."/>
            <person name="Liu T."/>
            <person name="Li B."/>
            <person name="Bai Z."/>
            <person name="Luis Goicoechea J."/>
            <person name="Liang C."/>
            <person name="Chen C."/>
            <person name="Zhang W."/>
            <person name="Sun S."/>
            <person name="Liao Y."/>
            <person name="Zhang X."/>
            <person name="Yang L."/>
            <person name="Song C."/>
            <person name="Wang M."/>
            <person name="Shi J."/>
            <person name="Liu G."/>
            <person name="Liu J."/>
            <person name="Zhou H."/>
            <person name="Zhou W."/>
            <person name="Yu Q."/>
            <person name="An N."/>
            <person name="Chen Y."/>
            <person name="Cai Q."/>
            <person name="Wang B."/>
            <person name="Liu B."/>
            <person name="Min J."/>
            <person name="Huang Y."/>
            <person name="Wu H."/>
            <person name="Li Z."/>
            <person name="Zhang Y."/>
            <person name="Yin Y."/>
            <person name="Song W."/>
            <person name="Jiang J."/>
            <person name="Jackson S.A."/>
            <person name="Wing R.A."/>
            <person name="Wang J."/>
            <person name="Chen M."/>
        </authorList>
    </citation>
    <scope>NUCLEOTIDE SEQUENCE [LARGE SCALE GENOMIC DNA]</scope>
    <source>
        <strain evidence="8">cv. IRGC 101232</strain>
    </source>
</reference>
<feature type="domain" description="AAA+ ATPase" evidence="7">
    <location>
        <begin position="195"/>
        <end position="330"/>
    </location>
</feature>
<dbReference type="PANTHER" id="PTHR19338:SF64">
    <property type="entry name" value="AAA+ ATPASE DOMAIN-CONTAINING PROTEIN"/>
    <property type="match status" value="1"/>
</dbReference>
<keyword evidence="6" id="KW-0175">Coiled coil</keyword>
<reference evidence="8" key="2">
    <citation type="submission" date="2013-04" db="UniProtKB">
        <authorList>
            <consortium name="EnsemblPlants"/>
        </authorList>
    </citation>
    <scope>IDENTIFICATION</scope>
</reference>
<dbReference type="InterPro" id="IPR027417">
    <property type="entry name" value="P-loop_NTPase"/>
</dbReference>
<dbReference type="CDD" id="cd14798">
    <property type="entry name" value="RX-CC_like"/>
    <property type="match status" value="2"/>
</dbReference>
<dbReference type="GO" id="GO:0042742">
    <property type="term" value="P:defense response to bacterium"/>
    <property type="evidence" value="ECO:0007669"/>
    <property type="project" value="UniProtKB-ARBA"/>
</dbReference>
<dbReference type="InterPro" id="IPR036388">
    <property type="entry name" value="WH-like_DNA-bd_sf"/>
</dbReference>
<dbReference type="Pfam" id="PF23598">
    <property type="entry name" value="LRR_14"/>
    <property type="match status" value="1"/>
</dbReference>
<keyword evidence="3" id="KW-0677">Repeat</keyword>
<evidence type="ECO:0000256" key="3">
    <source>
        <dbReference type="ARBA" id="ARBA00022737"/>
    </source>
</evidence>
<dbReference type="Pfam" id="PF18052">
    <property type="entry name" value="Rx_N"/>
    <property type="match status" value="2"/>
</dbReference>
<keyword evidence="9" id="KW-1185">Reference proteome</keyword>
<dbReference type="InterPro" id="IPR002182">
    <property type="entry name" value="NB-ARC"/>
</dbReference>
<keyword evidence="2" id="KW-0433">Leucine-rich repeat</keyword>
<dbReference type="InterPro" id="IPR055414">
    <property type="entry name" value="LRR_R13L4/SHOC2-like"/>
</dbReference>
<dbReference type="EnsemblPlants" id="OB11G25410.1">
    <property type="protein sequence ID" value="OB11G25410.1"/>
    <property type="gene ID" value="OB11G25410"/>
</dbReference>
<evidence type="ECO:0000256" key="6">
    <source>
        <dbReference type="ARBA" id="ARBA00023054"/>
    </source>
</evidence>
<dbReference type="GO" id="GO:0002758">
    <property type="term" value="P:innate immune response-activating signaling pathway"/>
    <property type="evidence" value="ECO:0007669"/>
    <property type="project" value="UniProtKB-ARBA"/>
</dbReference>
<dbReference type="Gene3D" id="3.80.10.10">
    <property type="entry name" value="Ribonuclease Inhibitor"/>
    <property type="match status" value="1"/>
</dbReference>
<dbReference type="SMART" id="SM00382">
    <property type="entry name" value="AAA"/>
    <property type="match status" value="2"/>
</dbReference>
<comment type="similarity">
    <text evidence="1">Belongs to the disease resistance NB-LRR family.</text>
</comment>
<dbReference type="FunFam" id="3.40.50.300:FF:001091">
    <property type="entry name" value="Probable disease resistance protein At1g61300"/>
    <property type="match status" value="2"/>
</dbReference>
<evidence type="ECO:0000256" key="1">
    <source>
        <dbReference type="ARBA" id="ARBA00008894"/>
    </source>
</evidence>
<dbReference type="Pfam" id="PF23559">
    <property type="entry name" value="WHD_DRP"/>
    <property type="match status" value="1"/>
</dbReference>
<keyword evidence="5" id="KW-0611">Plant defense</keyword>
<dbReference type="Pfam" id="PF00931">
    <property type="entry name" value="NB-ARC"/>
    <property type="match status" value="2"/>
</dbReference>
<evidence type="ECO:0000259" key="7">
    <source>
        <dbReference type="SMART" id="SM00382"/>
    </source>
</evidence>
<dbReference type="Gene3D" id="1.10.10.10">
    <property type="entry name" value="Winged helix-like DNA-binding domain superfamily/Winged helix DNA-binding domain"/>
    <property type="match status" value="1"/>
</dbReference>
<dbReference type="eggNOG" id="KOG4658">
    <property type="taxonomic scope" value="Eukaryota"/>
</dbReference>
<dbReference type="FunFam" id="1.10.10.10:FF:000322">
    <property type="entry name" value="Probable disease resistance protein At1g63360"/>
    <property type="match status" value="1"/>
</dbReference>
<dbReference type="InterPro" id="IPR041118">
    <property type="entry name" value="Rx_N"/>
</dbReference>
<evidence type="ECO:0000256" key="5">
    <source>
        <dbReference type="ARBA" id="ARBA00022821"/>
    </source>
</evidence>
<dbReference type="InterPro" id="IPR032675">
    <property type="entry name" value="LRR_dom_sf"/>
</dbReference>
<dbReference type="GO" id="GO:0009626">
    <property type="term" value="P:plant-type hypersensitive response"/>
    <property type="evidence" value="ECO:0007669"/>
    <property type="project" value="UniProtKB-ARBA"/>
</dbReference>
<dbReference type="PANTHER" id="PTHR19338">
    <property type="entry name" value="TRANSLOCASE OF INNER MITOCHONDRIAL MEMBRANE 13 HOMOLOG"/>
    <property type="match status" value="1"/>
</dbReference>
<organism evidence="8">
    <name type="scientific">Oryza brachyantha</name>
    <name type="common">malo sina</name>
    <dbReference type="NCBI Taxonomy" id="4533"/>
    <lineage>
        <taxon>Eukaryota</taxon>
        <taxon>Viridiplantae</taxon>
        <taxon>Streptophyta</taxon>
        <taxon>Embryophyta</taxon>
        <taxon>Tracheophyta</taxon>
        <taxon>Spermatophyta</taxon>
        <taxon>Magnoliopsida</taxon>
        <taxon>Liliopsida</taxon>
        <taxon>Poales</taxon>
        <taxon>Poaceae</taxon>
        <taxon>BOP clade</taxon>
        <taxon>Oryzoideae</taxon>
        <taxon>Oryzeae</taxon>
        <taxon>Oryzinae</taxon>
        <taxon>Oryza</taxon>
    </lineage>
</organism>
<name>J3N9Q5_ORYBR</name>
<dbReference type="Proteomes" id="UP000006038">
    <property type="component" value="Chromosome 11"/>
</dbReference>
<dbReference type="SUPFAM" id="SSF52058">
    <property type="entry name" value="L domain-like"/>
    <property type="match status" value="1"/>
</dbReference>
<dbReference type="Gene3D" id="1.20.5.4130">
    <property type="match status" value="2"/>
</dbReference>
<dbReference type="InterPro" id="IPR038005">
    <property type="entry name" value="RX-like_CC"/>
</dbReference>
<evidence type="ECO:0000256" key="4">
    <source>
        <dbReference type="ARBA" id="ARBA00022741"/>
    </source>
</evidence>
<dbReference type="InterPro" id="IPR058922">
    <property type="entry name" value="WHD_DRP"/>
</dbReference>
<keyword evidence="4" id="KW-0547">Nucleotide-binding</keyword>
<dbReference type="Gene3D" id="3.40.50.300">
    <property type="entry name" value="P-loop containing nucleotide triphosphate hydrolases"/>
    <property type="match status" value="2"/>
</dbReference>
<sequence>MEVDGIMVSAATGAMNSLLGKLAALLEEDYQMHRRMKRDITFLRDELSSMNALLERLADAEALDPQTKEWRNQVREMSYDIEDCIDEHTRQLRIRQPQAASGVLGFFHGYVQKVKELVGRHEIAEQIRELKARIVEAGHRRKRYKLDSSAVNCKSSNAVAIDHRLPALYAELDALVGIDAPRDEIIRLLDDGDQRMKVVSIVGSGGLGKTTLANQVYQKFGKQFDCKAFVSLSQHPDMGMIFQTILYQVNDEAVRTRSGDKEQVINELRAFLKNKRYFIVIDDIWSTQAWKTIRYSLLENNYGSRILVTTRIGTVAKSCSSRCLDLVYELRVLSENDSRRLFFRRIFGTEDKCPHQLKDISIEIVRKCGGLPLAIISVASLLTTKPYARAEWYKVHDSIGSGLEQNSDVEEMNMILSLSYYDLPYHLRTCLLYLSMFPEDYVINRDYLIRRWISEGFIKVNGGRTLEEEGECYFNELINRSMIQPVHIQYDDRVYSCRVHDMILDLIISKATEENFITIITGKKQMLASKYKVHRLSFDNHDQENVTLYSMVTTHVRSLNIFRYCEQMPPLLNFPALRMLDLDGNNNLESSYLEDIGNLFQLRYLRIRASNISLPDQIGELQFLVILDLLNCIGISKLPASIVKLQYLKWLIVPRVELPDGIGNLQALEYMSLMVVDQSTSISSLQELGTLTKLRTLGLDWRINEFHKEKLTYTDNFVSSLGKLSRSNLQYLTLISPWSLDFLLDSLSPPHLLQRLGITGWHLSRIPVWMASLADLTYLDIEVKVRQETLEILGNFPALQFLKLYSNAVDHNERWLTVSNNGFRCLQKFKFVHWMNLIFEEGAMPKLETLESQIVAHEARPECGFGPPDFGICHLSALKNLIIDIFCECARVEEVEALEVAIQIAASMLPNHPTPTLNRFREAEMVKNCQGLKTATFDYFQRRRTAEEMGGFMVSVATGAMNSLIDKLSTLLVQEFKLHRGVQRDIAFLNSELSCMNALLEKLADMEVIDPLVKEWRSQVREMAYDIEDCIDRYIHQVQHEPHRPGGVMGLFHGHVQRVKELLARREVAHQIKVLKDDIVEASHRRKRYKVDPELYSGAANVVTIDPRLPALYVEASDLVGIDAPRDQLINLVDNDDQSLKVISIVGFGGLGKTTLANEVYKKIGGRFNCQAFVSVSQKPDAKKILRSIISQIMEPYHPSTNPGDRAVISQIKKKDYSSAEAGDEEWLINTVRGFLKDKRYLIVIDDIWSTQAWVTIKLALVENSCGSRILVTTRISTVAKSCCSPDHGTVYELRPLSKADSTTLFFKRIFGSEDLCPNNLKDVSTEIIKKCGGLPLAIITMASLLADKSDRKEEWVRIRNSIGSELEKKYDLDVMRSIFIP</sequence>
<evidence type="ECO:0000256" key="2">
    <source>
        <dbReference type="ARBA" id="ARBA00022614"/>
    </source>
</evidence>
<dbReference type="GO" id="GO:0043531">
    <property type="term" value="F:ADP binding"/>
    <property type="evidence" value="ECO:0007669"/>
    <property type="project" value="InterPro"/>
</dbReference>
<dbReference type="Gene3D" id="1.10.8.430">
    <property type="entry name" value="Helical domain of apoptotic protease-activating factors"/>
    <property type="match status" value="2"/>
</dbReference>
<accession>J3N9Q5</accession>
<dbReference type="OMA" id="EDEGECY"/>
<evidence type="ECO:0000313" key="8">
    <source>
        <dbReference type="EnsemblPlants" id="OB11G25410.1"/>
    </source>
</evidence>
<protein>
    <recommendedName>
        <fullName evidence="7">AAA+ ATPase domain-containing protein</fullName>
    </recommendedName>
</protein>
<feature type="domain" description="AAA+ ATPase" evidence="7">
    <location>
        <begin position="1139"/>
        <end position="1311"/>
    </location>
</feature>
<dbReference type="InterPro" id="IPR042197">
    <property type="entry name" value="Apaf_helical"/>
</dbReference>
<evidence type="ECO:0000313" key="9">
    <source>
        <dbReference type="Proteomes" id="UP000006038"/>
    </source>
</evidence>
<proteinExistence type="inferred from homology"/>
<dbReference type="HOGENOM" id="CLU_000837_21_1_1"/>